<accession>A0A1V9XSR1</accession>
<protein>
    <recommendedName>
        <fullName evidence="5">Selenoprotein K-like</fullName>
    </recommendedName>
</protein>
<proteinExistence type="predicted"/>
<dbReference type="InterPro" id="IPR024491">
    <property type="entry name" value="Se_SelK/SelG"/>
</dbReference>
<dbReference type="Pfam" id="PF10961">
    <property type="entry name" value="SelK_SelG"/>
    <property type="match status" value="1"/>
</dbReference>
<reference evidence="3 4" key="1">
    <citation type="journal article" date="2017" name="Gigascience">
        <title>Draft genome of the honey bee ectoparasitic mite, Tropilaelaps mercedesae, is shaped by the parasitic life history.</title>
        <authorList>
            <person name="Dong X."/>
            <person name="Armstrong S.D."/>
            <person name="Xia D."/>
            <person name="Makepeace B.L."/>
            <person name="Darby A.C."/>
            <person name="Kadowaki T."/>
        </authorList>
    </citation>
    <scope>NUCLEOTIDE SEQUENCE [LARGE SCALE GENOMIC DNA]</scope>
    <source>
        <strain evidence="3">Wuxi-XJTLU</strain>
    </source>
</reference>
<keyword evidence="2" id="KW-1133">Transmembrane helix</keyword>
<dbReference type="InParanoid" id="A0A1V9XSR1"/>
<evidence type="ECO:0008006" key="5">
    <source>
        <dbReference type="Google" id="ProtNLM"/>
    </source>
</evidence>
<keyword evidence="4" id="KW-1185">Reference proteome</keyword>
<evidence type="ECO:0000256" key="1">
    <source>
        <dbReference type="SAM" id="MobiDB-lite"/>
    </source>
</evidence>
<evidence type="ECO:0000313" key="3">
    <source>
        <dbReference type="EMBL" id="OQR76537.1"/>
    </source>
</evidence>
<dbReference type="Proteomes" id="UP000192247">
    <property type="component" value="Unassembled WGS sequence"/>
</dbReference>
<dbReference type="OrthoDB" id="6503074at2759"/>
<feature type="transmembrane region" description="Helical" evidence="2">
    <location>
        <begin position="16"/>
        <end position="35"/>
    </location>
</feature>
<keyword evidence="2" id="KW-0812">Transmembrane</keyword>
<evidence type="ECO:0000256" key="2">
    <source>
        <dbReference type="SAM" id="Phobius"/>
    </source>
</evidence>
<dbReference type="AlphaFoldDB" id="A0A1V9XSR1"/>
<sequence length="89" mass="9591">MVYINSRGEIVERRPLWVNLVGFVFAFFEGVQMFFRSLFGFTSSRSSLQGFSGRSGPKKPGGPGNPRRRIAGFAFDGVPGAPSCSPTGG</sequence>
<evidence type="ECO:0000313" key="4">
    <source>
        <dbReference type="Proteomes" id="UP000192247"/>
    </source>
</evidence>
<keyword evidence="2" id="KW-0472">Membrane</keyword>
<comment type="caution">
    <text evidence="3">The sequence shown here is derived from an EMBL/GenBank/DDBJ whole genome shotgun (WGS) entry which is preliminary data.</text>
</comment>
<feature type="region of interest" description="Disordered" evidence="1">
    <location>
        <begin position="46"/>
        <end position="69"/>
    </location>
</feature>
<gene>
    <name evidence="3" type="ORF">BIW11_07720</name>
</gene>
<organism evidence="3 4">
    <name type="scientific">Tropilaelaps mercedesae</name>
    <dbReference type="NCBI Taxonomy" id="418985"/>
    <lineage>
        <taxon>Eukaryota</taxon>
        <taxon>Metazoa</taxon>
        <taxon>Ecdysozoa</taxon>
        <taxon>Arthropoda</taxon>
        <taxon>Chelicerata</taxon>
        <taxon>Arachnida</taxon>
        <taxon>Acari</taxon>
        <taxon>Parasitiformes</taxon>
        <taxon>Mesostigmata</taxon>
        <taxon>Gamasina</taxon>
        <taxon>Dermanyssoidea</taxon>
        <taxon>Laelapidae</taxon>
        <taxon>Tropilaelaps</taxon>
    </lineage>
</organism>
<name>A0A1V9XSR1_9ACAR</name>
<dbReference type="EMBL" id="MNPL01004704">
    <property type="protein sequence ID" value="OQR76537.1"/>
    <property type="molecule type" value="Genomic_DNA"/>
</dbReference>